<dbReference type="PANTHER" id="PTHR45453">
    <property type="entry name" value="PHOSPHATE REGULON SENSOR PROTEIN PHOR"/>
    <property type="match status" value="1"/>
</dbReference>
<gene>
    <name evidence="9" type="ORF">A3A65_04710</name>
</gene>
<dbReference type="GO" id="GO:0004721">
    <property type="term" value="F:phosphoprotein phosphatase activity"/>
    <property type="evidence" value="ECO:0007669"/>
    <property type="project" value="TreeGrafter"/>
</dbReference>
<evidence type="ECO:0000256" key="1">
    <source>
        <dbReference type="ARBA" id="ARBA00000085"/>
    </source>
</evidence>
<protein>
    <recommendedName>
        <fullName evidence="2">histidine kinase</fullName>
        <ecNumber evidence="2">2.7.13.3</ecNumber>
    </recommendedName>
</protein>
<comment type="catalytic activity">
    <reaction evidence="1">
        <text>ATP + protein L-histidine = ADP + protein N-phospho-L-histidine.</text>
        <dbReference type="EC" id="2.7.13.3"/>
    </reaction>
</comment>
<dbReference type="EMBL" id="MHCL01000003">
    <property type="protein sequence ID" value="OGY22427.1"/>
    <property type="molecule type" value="Genomic_DNA"/>
</dbReference>
<evidence type="ECO:0000256" key="5">
    <source>
        <dbReference type="ARBA" id="ARBA00022777"/>
    </source>
</evidence>
<dbReference type="STRING" id="1797593.A3A65_04710"/>
<evidence type="ECO:0000256" key="4">
    <source>
        <dbReference type="ARBA" id="ARBA00022679"/>
    </source>
</evidence>
<dbReference type="InterPro" id="IPR003661">
    <property type="entry name" value="HisK_dim/P_dom"/>
</dbReference>
<feature type="domain" description="Histidine kinase" evidence="8">
    <location>
        <begin position="141"/>
        <end position="357"/>
    </location>
</feature>
<dbReference type="Proteomes" id="UP000176723">
    <property type="component" value="Unassembled WGS sequence"/>
</dbReference>
<keyword evidence="7" id="KW-0812">Transmembrane</keyword>
<evidence type="ECO:0000313" key="10">
    <source>
        <dbReference type="Proteomes" id="UP000176723"/>
    </source>
</evidence>
<dbReference type="InterPro" id="IPR003594">
    <property type="entry name" value="HATPase_dom"/>
</dbReference>
<dbReference type="GO" id="GO:0000155">
    <property type="term" value="F:phosphorelay sensor kinase activity"/>
    <property type="evidence" value="ECO:0007669"/>
    <property type="project" value="InterPro"/>
</dbReference>
<dbReference type="PRINTS" id="PR00344">
    <property type="entry name" value="BCTRLSENSOR"/>
</dbReference>
<keyword evidence="7" id="KW-1133">Transmembrane helix</keyword>
<name>A0A1G1W4X5_9BACT</name>
<accession>A0A1G1W4X5</accession>
<proteinExistence type="predicted"/>
<dbReference type="GO" id="GO:0016036">
    <property type="term" value="P:cellular response to phosphate starvation"/>
    <property type="evidence" value="ECO:0007669"/>
    <property type="project" value="TreeGrafter"/>
</dbReference>
<feature type="transmembrane region" description="Helical" evidence="7">
    <location>
        <begin position="98"/>
        <end position="121"/>
    </location>
</feature>
<dbReference type="InterPro" id="IPR036097">
    <property type="entry name" value="HisK_dim/P_sf"/>
</dbReference>
<keyword evidence="3" id="KW-0597">Phosphoprotein</keyword>
<dbReference type="GO" id="GO:0005886">
    <property type="term" value="C:plasma membrane"/>
    <property type="evidence" value="ECO:0007669"/>
    <property type="project" value="TreeGrafter"/>
</dbReference>
<dbReference type="SUPFAM" id="SSF47384">
    <property type="entry name" value="Homodimeric domain of signal transducing histidine kinase"/>
    <property type="match status" value="1"/>
</dbReference>
<dbReference type="InterPro" id="IPR004358">
    <property type="entry name" value="Sig_transdc_His_kin-like_C"/>
</dbReference>
<dbReference type="SUPFAM" id="SSF55874">
    <property type="entry name" value="ATPase domain of HSP90 chaperone/DNA topoisomerase II/histidine kinase"/>
    <property type="match status" value="1"/>
</dbReference>
<dbReference type="InterPro" id="IPR005467">
    <property type="entry name" value="His_kinase_dom"/>
</dbReference>
<evidence type="ECO:0000259" key="8">
    <source>
        <dbReference type="PROSITE" id="PS50109"/>
    </source>
</evidence>
<evidence type="ECO:0000256" key="3">
    <source>
        <dbReference type="ARBA" id="ARBA00022553"/>
    </source>
</evidence>
<dbReference type="SMART" id="SM00388">
    <property type="entry name" value="HisKA"/>
    <property type="match status" value="1"/>
</dbReference>
<sequence>MNFKRTEKFQSARVRLTAWYLVIIMLVSLFFSLMIYLGVSREFERGFRRAELRLHAEELGVLLPRRFSIQPEDLRPELRGLQPRIFFIEDLVDARKGILIRLMMINGVILVVSAAASYLMAGRTLAPLEKSMEEQKRFVADASHELRTPLTALKTSIEVALREKNISESQARGILKDSLGDVDKLSHLSTQLLHLSRLQQGAPLKVSTVDIAQVVRDAVKKMTPLAKQKKIVIRNEVTAGSIKAEPGQIEEMLTIFLDNAIKFTPDKGTITLQSSTEKKNLILTIRDTGIGIPEKHLPKIFDRFYRADSAREKGTIDGFGLGLSLAKQIIEAHGGSVRVESTVGKGTMFTIRVPRKQP</sequence>
<comment type="caution">
    <text evidence="9">The sequence shown here is derived from an EMBL/GenBank/DDBJ whole genome shotgun (WGS) entry which is preliminary data.</text>
</comment>
<dbReference type="Pfam" id="PF02518">
    <property type="entry name" value="HATPase_c"/>
    <property type="match status" value="1"/>
</dbReference>
<dbReference type="PANTHER" id="PTHR45453:SF1">
    <property type="entry name" value="PHOSPHATE REGULON SENSOR PROTEIN PHOR"/>
    <property type="match status" value="1"/>
</dbReference>
<dbReference type="InterPro" id="IPR050351">
    <property type="entry name" value="BphY/WalK/GraS-like"/>
</dbReference>
<dbReference type="InterPro" id="IPR036890">
    <property type="entry name" value="HATPase_C_sf"/>
</dbReference>
<evidence type="ECO:0000256" key="2">
    <source>
        <dbReference type="ARBA" id="ARBA00012438"/>
    </source>
</evidence>
<keyword evidence="6" id="KW-0902">Two-component regulatory system</keyword>
<dbReference type="Gene3D" id="1.10.287.130">
    <property type="match status" value="1"/>
</dbReference>
<dbReference type="AlphaFoldDB" id="A0A1G1W4X5"/>
<dbReference type="EC" id="2.7.13.3" evidence="2"/>
<dbReference type="Pfam" id="PF00512">
    <property type="entry name" value="HisKA"/>
    <property type="match status" value="1"/>
</dbReference>
<dbReference type="CDD" id="cd00082">
    <property type="entry name" value="HisKA"/>
    <property type="match status" value="1"/>
</dbReference>
<feature type="transmembrane region" description="Helical" evidence="7">
    <location>
        <begin position="18"/>
        <end position="39"/>
    </location>
</feature>
<keyword evidence="4" id="KW-0808">Transferase</keyword>
<dbReference type="FunFam" id="3.30.565.10:FF:000006">
    <property type="entry name" value="Sensor histidine kinase WalK"/>
    <property type="match status" value="1"/>
</dbReference>
<dbReference type="SMART" id="SM00387">
    <property type="entry name" value="HATPase_c"/>
    <property type="match status" value="1"/>
</dbReference>
<dbReference type="PROSITE" id="PS50109">
    <property type="entry name" value="HIS_KIN"/>
    <property type="match status" value="1"/>
</dbReference>
<dbReference type="CDD" id="cd00075">
    <property type="entry name" value="HATPase"/>
    <property type="match status" value="1"/>
</dbReference>
<reference evidence="9 10" key="1">
    <citation type="journal article" date="2016" name="Nat. Commun.">
        <title>Thousands of microbial genomes shed light on interconnected biogeochemical processes in an aquifer system.</title>
        <authorList>
            <person name="Anantharaman K."/>
            <person name="Brown C.T."/>
            <person name="Hug L.A."/>
            <person name="Sharon I."/>
            <person name="Castelle C.J."/>
            <person name="Probst A.J."/>
            <person name="Thomas B.C."/>
            <person name="Singh A."/>
            <person name="Wilkins M.J."/>
            <person name="Karaoz U."/>
            <person name="Brodie E.L."/>
            <person name="Williams K.H."/>
            <person name="Hubbard S.S."/>
            <person name="Banfield J.F."/>
        </authorList>
    </citation>
    <scope>NUCLEOTIDE SEQUENCE [LARGE SCALE GENOMIC DNA]</scope>
</reference>
<dbReference type="Gene3D" id="3.30.565.10">
    <property type="entry name" value="Histidine kinase-like ATPase, C-terminal domain"/>
    <property type="match status" value="1"/>
</dbReference>
<evidence type="ECO:0000256" key="6">
    <source>
        <dbReference type="ARBA" id="ARBA00023012"/>
    </source>
</evidence>
<evidence type="ECO:0000313" key="9">
    <source>
        <dbReference type="EMBL" id="OGY22427.1"/>
    </source>
</evidence>
<organism evidence="9 10">
    <name type="scientific">Candidatus Chisholmbacteria bacterium RIFCSPLOWO2_01_FULL_49_14</name>
    <dbReference type="NCBI Taxonomy" id="1797593"/>
    <lineage>
        <taxon>Bacteria</taxon>
        <taxon>Candidatus Chisholmiibacteriota</taxon>
    </lineage>
</organism>
<evidence type="ECO:0000256" key="7">
    <source>
        <dbReference type="SAM" id="Phobius"/>
    </source>
</evidence>
<keyword evidence="7" id="KW-0472">Membrane</keyword>
<keyword evidence="5" id="KW-0418">Kinase</keyword>